<dbReference type="AlphaFoldDB" id="A0A8X6PS04"/>
<evidence type="ECO:0000313" key="1">
    <source>
        <dbReference type="EMBL" id="GFT82324.1"/>
    </source>
</evidence>
<protein>
    <submittedName>
        <fullName evidence="1">Uncharacterized protein</fullName>
    </submittedName>
</protein>
<organism evidence="1 2">
    <name type="scientific">Nephila pilipes</name>
    <name type="common">Giant wood spider</name>
    <name type="synonym">Nephila maculata</name>
    <dbReference type="NCBI Taxonomy" id="299642"/>
    <lineage>
        <taxon>Eukaryota</taxon>
        <taxon>Metazoa</taxon>
        <taxon>Ecdysozoa</taxon>
        <taxon>Arthropoda</taxon>
        <taxon>Chelicerata</taxon>
        <taxon>Arachnida</taxon>
        <taxon>Araneae</taxon>
        <taxon>Araneomorphae</taxon>
        <taxon>Entelegynae</taxon>
        <taxon>Araneoidea</taxon>
        <taxon>Nephilidae</taxon>
        <taxon>Nephila</taxon>
    </lineage>
</organism>
<name>A0A8X6PS04_NEPPI</name>
<accession>A0A8X6PS04</accession>
<reference evidence="1" key="1">
    <citation type="submission" date="2020-08" db="EMBL/GenBank/DDBJ databases">
        <title>Multicomponent nature underlies the extraordinary mechanical properties of spider dragline silk.</title>
        <authorList>
            <person name="Kono N."/>
            <person name="Nakamura H."/>
            <person name="Mori M."/>
            <person name="Yoshida Y."/>
            <person name="Ohtoshi R."/>
            <person name="Malay A.D."/>
            <person name="Moran D.A.P."/>
            <person name="Tomita M."/>
            <person name="Numata K."/>
            <person name="Arakawa K."/>
        </authorList>
    </citation>
    <scope>NUCLEOTIDE SEQUENCE</scope>
</reference>
<evidence type="ECO:0000313" key="2">
    <source>
        <dbReference type="Proteomes" id="UP000887013"/>
    </source>
</evidence>
<proteinExistence type="predicted"/>
<dbReference type="EMBL" id="BMAW01118952">
    <property type="protein sequence ID" value="GFT82324.1"/>
    <property type="molecule type" value="Genomic_DNA"/>
</dbReference>
<comment type="caution">
    <text evidence="1">The sequence shown here is derived from an EMBL/GenBank/DDBJ whole genome shotgun (WGS) entry which is preliminary data.</text>
</comment>
<keyword evidence="2" id="KW-1185">Reference proteome</keyword>
<gene>
    <name evidence="1" type="ORF">NPIL_10811</name>
</gene>
<dbReference type="Proteomes" id="UP000887013">
    <property type="component" value="Unassembled WGS sequence"/>
</dbReference>
<sequence length="68" mass="7782">MKKKLNFFSLACDCGAGASCTFEKTLFSDEDTYCICTDGSIKNTPCEVQIQRVSDWQVKNYFPFKLHE</sequence>